<proteinExistence type="predicted"/>
<sequence>MITVLAVRSIYCLTVMFWHVKRVKQIIPSTKYFVGNRPQFLSVRCGICVWTAPLQFITKPIFNEPTIYQY</sequence>
<evidence type="ECO:0000313" key="2">
    <source>
        <dbReference type="Proteomes" id="UP000054783"/>
    </source>
</evidence>
<comment type="caution">
    <text evidence="1">The sequence shown here is derived from an EMBL/GenBank/DDBJ whole genome shotgun (WGS) entry which is preliminary data.</text>
</comment>
<organism evidence="1 2">
    <name type="scientific">Trichinella patagoniensis</name>
    <dbReference type="NCBI Taxonomy" id="990121"/>
    <lineage>
        <taxon>Eukaryota</taxon>
        <taxon>Metazoa</taxon>
        <taxon>Ecdysozoa</taxon>
        <taxon>Nematoda</taxon>
        <taxon>Enoplea</taxon>
        <taxon>Dorylaimia</taxon>
        <taxon>Trichinellida</taxon>
        <taxon>Trichinellidae</taxon>
        <taxon>Trichinella</taxon>
    </lineage>
</organism>
<keyword evidence="2" id="KW-1185">Reference proteome</keyword>
<dbReference type="AlphaFoldDB" id="A0A0V1A8K1"/>
<gene>
    <name evidence="1" type="ORF">T12_2814</name>
</gene>
<dbReference type="EMBL" id="JYDQ01000018">
    <property type="protein sequence ID" value="KRY21179.1"/>
    <property type="molecule type" value="Genomic_DNA"/>
</dbReference>
<dbReference type="Proteomes" id="UP000054783">
    <property type="component" value="Unassembled WGS sequence"/>
</dbReference>
<name>A0A0V1A8K1_9BILA</name>
<accession>A0A0V1A8K1</accession>
<reference evidence="1 2" key="1">
    <citation type="submission" date="2015-01" db="EMBL/GenBank/DDBJ databases">
        <title>Evolution of Trichinella species and genotypes.</title>
        <authorList>
            <person name="Korhonen P.K."/>
            <person name="Edoardo P."/>
            <person name="Giuseppe L.R."/>
            <person name="Gasser R.B."/>
        </authorList>
    </citation>
    <scope>NUCLEOTIDE SEQUENCE [LARGE SCALE GENOMIC DNA]</scope>
    <source>
        <strain evidence="1">ISS2496</strain>
    </source>
</reference>
<protein>
    <submittedName>
        <fullName evidence="1">Uncharacterized protein</fullName>
    </submittedName>
</protein>
<evidence type="ECO:0000313" key="1">
    <source>
        <dbReference type="EMBL" id="KRY21179.1"/>
    </source>
</evidence>